<dbReference type="Proteomes" id="UP000825381">
    <property type="component" value="Chromosome"/>
</dbReference>
<protein>
    <recommendedName>
        <fullName evidence="4">Lipoprotein</fullName>
    </recommendedName>
</protein>
<dbReference type="EMBL" id="CP080429">
    <property type="protein sequence ID" value="QYJ69232.1"/>
    <property type="molecule type" value="Genomic_DNA"/>
</dbReference>
<feature type="chain" id="PRO_5045737943" description="Lipoprotein" evidence="1">
    <location>
        <begin position="21"/>
        <end position="168"/>
    </location>
</feature>
<feature type="signal peptide" evidence="1">
    <location>
        <begin position="1"/>
        <end position="20"/>
    </location>
</feature>
<accession>A0ABX8V8R6</accession>
<proteinExistence type="predicted"/>
<organism evidence="2 3">
    <name type="scientific">Flavobacterium litorale</name>
    <dbReference type="NCBI Taxonomy" id="2856519"/>
    <lineage>
        <taxon>Bacteria</taxon>
        <taxon>Pseudomonadati</taxon>
        <taxon>Bacteroidota</taxon>
        <taxon>Flavobacteriia</taxon>
        <taxon>Flavobacteriales</taxon>
        <taxon>Flavobacteriaceae</taxon>
        <taxon>Flavobacterium</taxon>
    </lineage>
</organism>
<evidence type="ECO:0008006" key="4">
    <source>
        <dbReference type="Google" id="ProtNLM"/>
    </source>
</evidence>
<evidence type="ECO:0000313" key="3">
    <source>
        <dbReference type="Proteomes" id="UP000825381"/>
    </source>
</evidence>
<name>A0ABX8V8R6_9FLAO</name>
<dbReference type="RefSeq" id="WP_220641567.1">
    <property type="nucleotide sequence ID" value="NZ_CP080429.1"/>
</dbReference>
<keyword evidence="1" id="KW-0732">Signal</keyword>
<gene>
    <name evidence="2" type="ORF">K1I41_04900</name>
</gene>
<evidence type="ECO:0000313" key="2">
    <source>
        <dbReference type="EMBL" id="QYJ69232.1"/>
    </source>
</evidence>
<dbReference type="PROSITE" id="PS51257">
    <property type="entry name" value="PROKAR_LIPOPROTEIN"/>
    <property type="match status" value="1"/>
</dbReference>
<keyword evidence="3" id="KW-1185">Reference proteome</keyword>
<sequence length="168" mass="18728">MKKFILLPMVALLFGCNATKSLNEASGKGYTATTCPEVGQCSFEVLKNKSLVIKKDGTGKVYYSMKENSTTTVIKYRYAKDTDPTLQDAGYTEEVVFEIASDATDLDYDSTTIQETKMLFGVMCFCKGKAGFYKVEKGTLTYKNNTLYITLPNIVEDQVLHDIQVTIQ</sequence>
<evidence type="ECO:0000256" key="1">
    <source>
        <dbReference type="SAM" id="SignalP"/>
    </source>
</evidence>
<reference evidence="2 3" key="1">
    <citation type="submission" date="2021-07" db="EMBL/GenBank/DDBJ databases">
        <title>Flavobacterium WSW3-B6 sp.nov, isolated from seaweed.</title>
        <authorList>
            <person name="Muhammad N."/>
            <person name="Ho H."/>
            <person name="Lee Y.-J."/>
            <person name="Nguyen T."/>
            <person name="Ho J."/>
            <person name="Kim S.-G."/>
        </authorList>
    </citation>
    <scope>NUCLEOTIDE SEQUENCE [LARGE SCALE GENOMIC DNA]</scope>
    <source>
        <strain evidence="2 3">WSW3-B6</strain>
    </source>
</reference>